<organism evidence="9 10">
    <name type="scientific">Methanosarcina acetivorans (strain ATCC 35395 / DSM 2834 / JCM 12185 / C2A)</name>
    <dbReference type="NCBI Taxonomy" id="188937"/>
    <lineage>
        <taxon>Archaea</taxon>
        <taxon>Methanobacteriati</taxon>
        <taxon>Methanobacteriota</taxon>
        <taxon>Stenosarchaea group</taxon>
        <taxon>Methanomicrobia</taxon>
        <taxon>Methanosarcinales</taxon>
        <taxon>Methanosarcinaceae</taxon>
        <taxon>Methanosarcina</taxon>
    </lineage>
</organism>
<evidence type="ECO:0000256" key="5">
    <source>
        <dbReference type="ARBA" id="ARBA00022989"/>
    </source>
</evidence>
<evidence type="ECO:0000256" key="6">
    <source>
        <dbReference type="ARBA" id="ARBA00023136"/>
    </source>
</evidence>
<protein>
    <submittedName>
        <fullName evidence="9">Oligopeptide ABC transporter, permease protein</fullName>
    </submittedName>
</protein>
<dbReference type="AlphaFoldDB" id="Q8TIA4"/>
<evidence type="ECO:0000256" key="3">
    <source>
        <dbReference type="ARBA" id="ARBA00022475"/>
    </source>
</evidence>
<feature type="transmembrane region" description="Helical" evidence="7">
    <location>
        <begin position="205"/>
        <end position="230"/>
    </location>
</feature>
<dbReference type="HOGENOM" id="CLU_028518_1_1_2"/>
<evidence type="ECO:0000256" key="4">
    <source>
        <dbReference type="ARBA" id="ARBA00022692"/>
    </source>
</evidence>
<gene>
    <name evidence="9" type="primary">oppC</name>
    <name evidence="9" type="ordered locus">MA_4251</name>
</gene>
<dbReference type="Gene3D" id="1.10.3720.10">
    <property type="entry name" value="MetI-like"/>
    <property type="match status" value="1"/>
</dbReference>
<evidence type="ECO:0000313" key="10">
    <source>
        <dbReference type="Proteomes" id="UP000002487"/>
    </source>
</evidence>
<sequence length="290" mass="31442">MLTFLTVILTRGFEMKYRIKNRSLLAGIIILSFLTFIALFAAWLAPHDPEAIDLDLRLTPPNSEYPFGTDHLGRCVLSRVLFASRISLMIGISVVTLSLFTGIVVGTTAGYIGGLADEVLMRFVDGVLAFPSMFLALAIVGLFGGGLANMVLALVLIEWTGYARVVRASVLTVKSREFVTAAKGFGGNNLYVIVRHVLPHASSPLLVMGTLGMGYVILASAGLSFLGFGVQTLPEWGAMLNEGRYFLRTAPYLMIFPGISIMLTVLGFNFLGDGLRDLLDPKSKQKQDSL</sequence>
<comment type="subcellular location">
    <subcellularLocation>
        <location evidence="1 7">Cell membrane</location>
        <topology evidence="1 7">Multi-pass membrane protein</topology>
    </subcellularLocation>
</comment>
<dbReference type="KEGG" id="mac:MA_4251"/>
<name>Q8TIA4_METAC</name>
<dbReference type="InterPro" id="IPR025966">
    <property type="entry name" value="OppC_N"/>
</dbReference>
<evidence type="ECO:0000313" key="9">
    <source>
        <dbReference type="EMBL" id="AAM07596.1"/>
    </source>
</evidence>
<dbReference type="STRING" id="188937.MA_4251"/>
<dbReference type="PhylomeDB" id="Q8TIA4"/>
<keyword evidence="10" id="KW-1185">Reference proteome</keyword>
<dbReference type="InterPro" id="IPR035906">
    <property type="entry name" value="MetI-like_sf"/>
</dbReference>
<dbReference type="PROSITE" id="PS50928">
    <property type="entry name" value="ABC_TM1"/>
    <property type="match status" value="1"/>
</dbReference>
<accession>Q8TIA4</accession>
<dbReference type="CDD" id="cd06261">
    <property type="entry name" value="TM_PBP2"/>
    <property type="match status" value="1"/>
</dbReference>
<keyword evidence="3" id="KW-1003">Cell membrane</keyword>
<dbReference type="EMBL" id="AE010299">
    <property type="protein sequence ID" value="AAM07596.1"/>
    <property type="molecule type" value="Genomic_DNA"/>
</dbReference>
<dbReference type="SUPFAM" id="SSF161098">
    <property type="entry name" value="MetI-like"/>
    <property type="match status" value="1"/>
</dbReference>
<evidence type="ECO:0000256" key="7">
    <source>
        <dbReference type="RuleBase" id="RU363032"/>
    </source>
</evidence>
<keyword evidence="5 7" id="KW-1133">Transmembrane helix</keyword>
<proteinExistence type="inferred from homology"/>
<feature type="domain" description="ABC transmembrane type-1" evidence="8">
    <location>
        <begin position="84"/>
        <end position="272"/>
    </location>
</feature>
<feature type="transmembrane region" description="Helical" evidence="7">
    <location>
        <begin position="89"/>
        <end position="113"/>
    </location>
</feature>
<dbReference type="PANTHER" id="PTHR43386">
    <property type="entry name" value="OLIGOPEPTIDE TRANSPORT SYSTEM PERMEASE PROTEIN APPC"/>
    <property type="match status" value="1"/>
</dbReference>
<keyword evidence="6 7" id="KW-0472">Membrane</keyword>
<evidence type="ECO:0000256" key="1">
    <source>
        <dbReference type="ARBA" id="ARBA00004651"/>
    </source>
</evidence>
<dbReference type="InterPro" id="IPR000515">
    <property type="entry name" value="MetI-like"/>
</dbReference>
<evidence type="ECO:0000256" key="2">
    <source>
        <dbReference type="ARBA" id="ARBA00022448"/>
    </source>
</evidence>
<dbReference type="InParanoid" id="Q8TIA4"/>
<dbReference type="EnsemblBacteria" id="AAM07596">
    <property type="protein sequence ID" value="AAM07596"/>
    <property type="gene ID" value="MA_4251"/>
</dbReference>
<comment type="similarity">
    <text evidence="7">Belongs to the binding-protein-dependent transport system permease family.</text>
</comment>
<feature type="transmembrane region" description="Helical" evidence="7">
    <location>
        <begin position="133"/>
        <end position="157"/>
    </location>
</feature>
<dbReference type="InterPro" id="IPR050366">
    <property type="entry name" value="BP-dependent_transpt_permease"/>
</dbReference>
<keyword evidence="4 7" id="KW-0812">Transmembrane</keyword>
<keyword evidence="2 7" id="KW-0813">Transport</keyword>
<dbReference type="GO" id="GO:0022857">
    <property type="term" value="F:transmembrane transporter activity"/>
    <property type="evidence" value="ECO:0000318"/>
    <property type="project" value="GO_Central"/>
</dbReference>
<dbReference type="GO" id="GO:0005886">
    <property type="term" value="C:plasma membrane"/>
    <property type="evidence" value="ECO:0000318"/>
    <property type="project" value="GO_Central"/>
</dbReference>
<feature type="transmembrane region" description="Helical" evidence="7">
    <location>
        <begin position="24"/>
        <end position="45"/>
    </location>
</feature>
<reference evidence="9 10" key="1">
    <citation type="journal article" date="2002" name="Genome Res.">
        <title>The genome of Methanosarcina acetivorans reveals extensive metabolic and physiological diversity.</title>
        <authorList>
            <person name="Galagan J.E."/>
            <person name="Nusbaum C."/>
            <person name="Roy A."/>
            <person name="Endrizzi M.G."/>
            <person name="Macdonald P."/>
            <person name="FitzHugh W."/>
            <person name="Calvo S."/>
            <person name="Engels R."/>
            <person name="Smirnov S."/>
            <person name="Atnoor D."/>
            <person name="Brown A."/>
            <person name="Allen N."/>
            <person name="Naylor J."/>
            <person name="Stange-Thomann N."/>
            <person name="DeArellano K."/>
            <person name="Johnson R."/>
            <person name="Linton L."/>
            <person name="McEwan P."/>
            <person name="McKernan K."/>
            <person name="Talamas J."/>
            <person name="Tirrell A."/>
            <person name="Ye W."/>
            <person name="Zimmer A."/>
            <person name="Barber R.D."/>
            <person name="Cann I."/>
            <person name="Graham D.E."/>
            <person name="Grahame D.A."/>
            <person name="Guss A."/>
            <person name="Hedderich R."/>
            <person name="Ingram-Smith C."/>
            <person name="Kuettner C.H."/>
            <person name="Krzycki J.A."/>
            <person name="Leigh J.A."/>
            <person name="Li W."/>
            <person name="Liu J."/>
            <person name="Mukhopadhyay B."/>
            <person name="Reeve J.N."/>
            <person name="Smith K."/>
            <person name="Springer T.A."/>
            <person name="Umayam L.A."/>
            <person name="White O."/>
            <person name="White R.H."/>
            <person name="de Macario E.C."/>
            <person name="Ferry J.G."/>
            <person name="Jarrell K.F."/>
            <person name="Jing H."/>
            <person name="Macario A.J.L."/>
            <person name="Paulsen I."/>
            <person name="Pritchett M."/>
            <person name="Sowers K.R."/>
            <person name="Swanson R.V."/>
            <person name="Zinder S.H."/>
            <person name="Lander E."/>
            <person name="Metcalf W.W."/>
            <person name="Birren B."/>
        </authorList>
    </citation>
    <scope>NUCLEOTIDE SEQUENCE [LARGE SCALE GENOMIC DNA]</scope>
    <source>
        <strain evidence="10">ATCC 35395 / DSM 2834 / JCM 12185 / C2A</strain>
    </source>
</reference>
<dbReference type="Pfam" id="PF00528">
    <property type="entry name" value="BPD_transp_1"/>
    <property type="match status" value="1"/>
</dbReference>
<feature type="transmembrane region" description="Helical" evidence="7">
    <location>
        <begin position="250"/>
        <end position="272"/>
    </location>
</feature>
<dbReference type="PANTHER" id="PTHR43386:SF1">
    <property type="entry name" value="D,D-DIPEPTIDE TRANSPORT SYSTEM PERMEASE PROTEIN DDPC-RELATED"/>
    <property type="match status" value="1"/>
</dbReference>
<dbReference type="Pfam" id="PF12911">
    <property type="entry name" value="OppC_N"/>
    <property type="match status" value="1"/>
</dbReference>
<dbReference type="Proteomes" id="UP000002487">
    <property type="component" value="Chromosome"/>
</dbReference>
<evidence type="ECO:0000259" key="8">
    <source>
        <dbReference type="PROSITE" id="PS50928"/>
    </source>
</evidence>